<keyword evidence="2" id="KW-1185">Reference proteome</keyword>
<dbReference type="EMBL" id="KZ107838">
    <property type="protein sequence ID" value="OSS54080.1"/>
    <property type="molecule type" value="Genomic_DNA"/>
</dbReference>
<evidence type="ECO:0000313" key="1">
    <source>
        <dbReference type="EMBL" id="OSS54080.1"/>
    </source>
</evidence>
<dbReference type="InParanoid" id="A0A1Y2MDC2"/>
<accession>A0A1Y2MDC2</accession>
<gene>
    <name evidence="1" type="ORF">B5807_01682</name>
</gene>
<name>A0A1Y2MDC2_EPING</name>
<dbReference type="AlphaFoldDB" id="A0A1Y2MDC2"/>
<evidence type="ECO:0000313" key="2">
    <source>
        <dbReference type="Proteomes" id="UP000193240"/>
    </source>
</evidence>
<dbReference type="Proteomes" id="UP000193240">
    <property type="component" value="Unassembled WGS sequence"/>
</dbReference>
<organism evidence="1 2">
    <name type="scientific">Epicoccum nigrum</name>
    <name type="common">Soil fungus</name>
    <name type="synonym">Epicoccum purpurascens</name>
    <dbReference type="NCBI Taxonomy" id="105696"/>
    <lineage>
        <taxon>Eukaryota</taxon>
        <taxon>Fungi</taxon>
        <taxon>Dikarya</taxon>
        <taxon>Ascomycota</taxon>
        <taxon>Pezizomycotina</taxon>
        <taxon>Dothideomycetes</taxon>
        <taxon>Pleosporomycetidae</taxon>
        <taxon>Pleosporales</taxon>
        <taxon>Pleosporineae</taxon>
        <taxon>Didymellaceae</taxon>
        <taxon>Epicoccum</taxon>
    </lineage>
</organism>
<proteinExistence type="predicted"/>
<sequence>MVALSLFDAFVQGMRMMLNFCHFRSEVARCSPFEIPMHTGAHHSVAPILVGVQLIHRDSITLERKYEQLFHGKTTDAGCYLGVCEVAIANATPTRKRSLYPTPCHA</sequence>
<protein>
    <submittedName>
        <fullName evidence="1">Uncharacterized protein</fullName>
    </submittedName>
</protein>
<reference evidence="1 2" key="1">
    <citation type="journal article" date="2017" name="Genome Announc.">
        <title>Genome sequence of the saprophytic ascomycete Epicoccum nigrum ICMP 19927 strain isolated from New Zealand.</title>
        <authorList>
            <person name="Fokin M."/>
            <person name="Fleetwood D."/>
            <person name="Weir B.S."/>
            <person name="Villas-Boas S.G."/>
        </authorList>
    </citation>
    <scope>NUCLEOTIDE SEQUENCE [LARGE SCALE GENOMIC DNA]</scope>
    <source>
        <strain evidence="1 2">ICMP 19927</strain>
    </source>
</reference>